<name>A0A9P8DCE0_9HYPO</name>
<comment type="caution">
    <text evidence="1">The sequence shown here is derived from an EMBL/GenBank/DDBJ whole genome shotgun (WGS) entry which is preliminary data.</text>
</comment>
<proteinExistence type="predicted"/>
<dbReference type="AlphaFoldDB" id="A0A9P8DCE0"/>
<keyword evidence="2" id="KW-1185">Reference proteome</keyword>
<dbReference type="EMBL" id="JAHBCI010000007">
    <property type="protein sequence ID" value="KAG9499375.1"/>
    <property type="molecule type" value="Genomic_DNA"/>
</dbReference>
<dbReference type="KEGG" id="fmu:J7337_010195"/>
<organism evidence="1 2">
    <name type="scientific">Fusarium musae</name>
    <dbReference type="NCBI Taxonomy" id="1042133"/>
    <lineage>
        <taxon>Eukaryota</taxon>
        <taxon>Fungi</taxon>
        <taxon>Dikarya</taxon>
        <taxon>Ascomycota</taxon>
        <taxon>Pezizomycotina</taxon>
        <taxon>Sordariomycetes</taxon>
        <taxon>Hypocreomycetidae</taxon>
        <taxon>Hypocreales</taxon>
        <taxon>Nectriaceae</taxon>
        <taxon>Fusarium</taxon>
    </lineage>
</organism>
<dbReference type="GeneID" id="68318051"/>
<sequence>MERLISGIMGLPTMLQVKDISVSLPQKRQDLDGDDCQAVDRLIAVTKLTMGMDEIVNEVHITLADKLQAH</sequence>
<reference evidence="1" key="1">
    <citation type="journal article" date="2021" name="Mol. Plant Microbe Interact.">
        <title>Telomere to telomere genome assembly of Fusarium musae F31, causal agent of crown rot disease of banana.</title>
        <authorList>
            <person name="Degradi L."/>
            <person name="Tava V."/>
            <person name="Kunova A."/>
            <person name="Cortesi P."/>
            <person name="Saracchi M."/>
            <person name="Pasquali M."/>
        </authorList>
    </citation>
    <scope>NUCLEOTIDE SEQUENCE</scope>
    <source>
        <strain evidence="1">F31</strain>
    </source>
</reference>
<dbReference type="RefSeq" id="XP_044678375.1">
    <property type="nucleotide sequence ID" value="XM_044827781.1"/>
</dbReference>
<accession>A0A9P8DCE0</accession>
<gene>
    <name evidence="1" type="ORF">J7337_010195</name>
</gene>
<evidence type="ECO:0000313" key="2">
    <source>
        <dbReference type="Proteomes" id="UP000827133"/>
    </source>
</evidence>
<protein>
    <submittedName>
        <fullName evidence="1">Uncharacterized protein</fullName>
    </submittedName>
</protein>
<evidence type="ECO:0000313" key="1">
    <source>
        <dbReference type="EMBL" id="KAG9499375.1"/>
    </source>
</evidence>
<dbReference type="Proteomes" id="UP000827133">
    <property type="component" value="Unassembled WGS sequence"/>
</dbReference>